<protein>
    <recommendedName>
        <fullName evidence="1">ISXO2-like transposase domain-containing protein</fullName>
    </recommendedName>
</protein>
<dbReference type="Proteomes" id="UP000028302">
    <property type="component" value="Unassembled WGS sequence"/>
</dbReference>
<evidence type="ECO:0000313" key="2">
    <source>
        <dbReference type="EMBL" id="KEZ76649.1"/>
    </source>
</evidence>
<dbReference type="Pfam" id="PF12762">
    <property type="entry name" value="DDE_Tnp_IS1595"/>
    <property type="match status" value="1"/>
</dbReference>
<accession>A0A084IIW5</accession>
<dbReference type="InterPro" id="IPR024445">
    <property type="entry name" value="Tnp_ISXO2-like"/>
</dbReference>
<keyword evidence="3" id="KW-1185">Reference proteome</keyword>
<gene>
    <name evidence="2" type="ORF">C41B8_14125</name>
</gene>
<proteinExistence type="predicted"/>
<organism evidence="2 3">
    <name type="scientific">Salinisphaera hydrothermalis (strain C41B8)</name>
    <dbReference type="NCBI Taxonomy" id="1304275"/>
    <lineage>
        <taxon>Bacteria</taxon>
        <taxon>Pseudomonadati</taxon>
        <taxon>Pseudomonadota</taxon>
        <taxon>Gammaproteobacteria</taxon>
        <taxon>Salinisphaerales</taxon>
        <taxon>Salinisphaeraceae</taxon>
        <taxon>Salinisphaera</taxon>
    </lineage>
</organism>
<evidence type="ECO:0000313" key="3">
    <source>
        <dbReference type="Proteomes" id="UP000028302"/>
    </source>
</evidence>
<reference evidence="2 3" key="1">
    <citation type="submission" date="2013-03" db="EMBL/GenBank/DDBJ databases">
        <title>Salinisphaera hydrothermalis C41B8 Genome Sequencing.</title>
        <authorList>
            <person name="Li C."/>
            <person name="Lai Q."/>
            <person name="Shao Z."/>
        </authorList>
    </citation>
    <scope>NUCLEOTIDE SEQUENCE [LARGE SCALE GENOMIC DNA]</scope>
    <source>
        <strain evidence="2 3">C41B8</strain>
    </source>
</reference>
<evidence type="ECO:0000259" key="1">
    <source>
        <dbReference type="Pfam" id="PF12762"/>
    </source>
</evidence>
<feature type="domain" description="ISXO2-like transposase" evidence="1">
    <location>
        <begin position="5"/>
        <end position="68"/>
    </location>
</feature>
<dbReference type="AlphaFoldDB" id="A0A084IIW5"/>
<dbReference type="STRING" id="1304275.C41B8_14125"/>
<dbReference type="EMBL" id="APNK01000025">
    <property type="protein sequence ID" value="KEZ76649.1"/>
    <property type="molecule type" value="Genomic_DNA"/>
</dbReference>
<dbReference type="eggNOG" id="COG3677">
    <property type="taxonomic scope" value="Bacteria"/>
</dbReference>
<sequence>MFWLLRAEAANHLGIVTGSGRASAEHPEFRWANIMLGNLKTAIHGTYHAFKFAKYAPRYLAEFQYRFNRRYNLRSILPRLRRAAATTALRPEYRLMRAELCT</sequence>
<name>A0A084IIW5_SALHC</name>
<comment type="caution">
    <text evidence="2">The sequence shown here is derived from an EMBL/GenBank/DDBJ whole genome shotgun (WGS) entry which is preliminary data.</text>
</comment>